<evidence type="ECO:0000313" key="2">
    <source>
        <dbReference type="EMBL" id="KAF5936249.1"/>
    </source>
</evidence>
<dbReference type="Proteomes" id="UP000593564">
    <property type="component" value="Unassembled WGS sequence"/>
</dbReference>
<name>A0A7J7G6B0_CAMSI</name>
<comment type="caution">
    <text evidence="2">The sequence shown here is derived from an EMBL/GenBank/DDBJ whole genome shotgun (WGS) entry which is preliminary data.</text>
</comment>
<protein>
    <recommendedName>
        <fullName evidence="1">F-box domain-containing protein</fullName>
    </recommendedName>
</protein>
<dbReference type="NCBIfam" id="TIGR01640">
    <property type="entry name" value="F_box_assoc_1"/>
    <property type="match status" value="1"/>
</dbReference>
<dbReference type="Pfam" id="PF00646">
    <property type="entry name" value="F-box"/>
    <property type="match status" value="1"/>
</dbReference>
<organism evidence="2 3">
    <name type="scientific">Camellia sinensis</name>
    <name type="common">Tea plant</name>
    <name type="synonym">Thea sinensis</name>
    <dbReference type="NCBI Taxonomy" id="4442"/>
    <lineage>
        <taxon>Eukaryota</taxon>
        <taxon>Viridiplantae</taxon>
        <taxon>Streptophyta</taxon>
        <taxon>Embryophyta</taxon>
        <taxon>Tracheophyta</taxon>
        <taxon>Spermatophyta</taxon>
        <taxon>Magnoliopsida</taxon>
        <taxon>eudicotyledons</taxon>
        <taxon>Gunneridae</taxon>
        <taxon>Pentapetalae</taxon>
        <taxon>asterids</taxon>
        <taxon>Ericales</taxon>
        <taxon>Theaceae</taxon>
        <taxon>Camellia</taxon>
    </lineage>
</organism>
<dbReference type="SMART" id="SM00256">
    <property type="entry name" value="FBOX"/>
    <property type="match status" value="1"/>
</dbReference>
<gene>
    <name evidence="2" type="ORF">HYC85_027378</name>
</gene>
<reference evidence="2 3" key="2">
    <citation type="submission" date="2020-07" db="EMBL/GenBank/DDBJ databases">
        <title>Genome assembly of wild tea tree DASZ reveals pedigree and selection history of tea varieties.</title>
        <authorList>
            <person name="Zhang W."/>
        </authorList>
    </citation>
    <scope>NUCLEOTIDE SEQUENCE [LARGE SCALE GENOMIC DNA]</scope>
    <source>
        <strain evidence="3">cv. G240</strain>
        <tissue evidence="2">Leaf</tissue>
    </source>
</reference>
<dbReference type="InterPro" id="IPR017451">
    <property type="entry name" value="F-box-assoc_interact_dom"/>
</dbReference>
<dbReference type="InterPro" id="IPR036047">
    <property type="entry name" value="F-box-like_dom_sf"/>
</dbReference>
<reference evidence="3" key="1">
    <citation type="journal article" date="2020" name="Nat. Commun.">
        <title>Genome assembly of wild tea tree DASZ reveals pedigree and selection history of tea varieties.</title>
        <authorList>
            <person name="Zhang W."/>
            <person name="Zhang Y."/>
            <person name="Qiu H."/>
            <person name="Guo Y."/>
            <person name="Wan H."/>
            <person name="Zhang X."/>
            <person name="Scossa F."/>
            <person name="Alseekh S."/>
            <person name="Zhang Q."/>
            <person name="Wang P."/>
            <person name="Xu L."/>
            <person name="Schmidt M.H."/>
            <person name="Jia X."/>
            <person name="Li D."/>
            <person name="Zhu A."/>
            <person name="Guo F."/>
            <person name="Chen W."/>
            <person name="Ni D."/>
            <person name="Usadel B."/>
            <person name="Fernie A.R."/>
            <person name="Wen W."/>
        </authorList>
    </citation>
    <scope>NUCLEOTIDE SEQUENCE [LARGE SCALE GENOMIC DNA]</scope>
    <source>
        <strain evidence="3">cv. G240</strain>
    </source>
</reference>
<dbReference type="PROSITE" id="PS50181">
    <property type="entry name" value="FBOX"/>
    <property type="match status" value="1"/>
</dbReference>
<accession>A0A7J7G6B0</accession>
<proteinExistence type="predicted"/>
<dbReference type="InterPro" id="IPR001810">
    <property type="entry name" value="F-box_dom"/>
</dbReference>
<keyword evidence="3" id="KW-1185">Reference proteome</keyword>
<dbReference type="InterPro" id="IPR013187">
    <property type="entry name" value="F-box-assoc_dom_typ3"/>
</dbReference>
<dbReference type="PANTHER" id="PTHR31672">
    <property type="entry name" value="BNACNNG10540D PROTEIN"/>
    <property type="match status" value="1"/>
</dbReference>
<sequence length="414" mass="46912">MRATRDTQLRESSKQCKLLQKDKLSHLLRASANEKKEHMNGLPEIKWSQVAHLPYDLIFKILLLLPAESLHRSSFVCKAWFNLVNSSNFTDAYICHSETVFIFLQLVSQRRPKTFSIEAKLGLSEYHSIFLTREPSRSYINFLEVKDGKSKVIESQISGLKDILATCNGLILATCEQNGGLLVINPVTRKLVALPLGTINARDESYGFVFGHLTGEYKVVHLFRDESGYISCEILSLTTRSWWAVDGPSFGLFTKLIRKPVAAIGALHWLPAKHGCSYIVSLSVDDEKFHTRALPISSSVNDRLLEIGGFLSFVTHVTLNRIEVWILKGLQGGSWVKRHIITSNKITDLIPISTLRHGREMVFKGCRDGSFYAYDIEIQVMRKVEMEGEPHRHRSSYLPHVNTLASWESNAALW</sequence>
<evidence type="ECO:0000313" key="3">
    <source>
        <dbReference type="Proteomes" id="UP000593564"/>
    </source>
</evidence>
<dbReference type="SUPFAM" id="SSF81383">
    <property type="entry name" value="F-box domain"/>
    <property type="match status" value="1"/>
</dbReference>
<dbReference type="PANTHER" id="PTHR31672:SF11">
    <property type="entry name" value="F-BOX PROTEIN CPR1-LIKE ISOFORM X2"/>
    <property type="match status" value="1"/>
</dbReference>
<dbReference type="AlphaFoldDB" id="A0A7J7G6B0"/>
<dbReference type="Pfam" id="PF08268">
    <property type="entry name" value="FBA_3"/>
    <property type="match status" value="1"/>
</dbReference>
<evidence type="ECO:0000259" key="1">
    <source>
        <dbReference type="PROSITE" id="PS50181"/>
    </source>
</evidence>
<feature type="domain" description="F-box" evidence="1">
    <location>
        <begin position="47"/>
        <end position="93"/>
    </location>
</feature>
<dbReference type="EMBL" id="JACBKZ010000013">
    <property type="protein sequence ID" value="KAF5936249.1"/>
    <property type="molecule type" value="Genomic_DNA"/>
</dbReference>
<dbReference type="Gene3D" id="1.20.1280.50">
    <property type="match status" value="1"/>
</dbReference>
<dbReference type="InterPro" id="IPR050796">
    <property type="entry name" value="SCF_F-box_component"/>
</dbReference>